<keyword evidence="1" id="KW-0472">Membrane</keyword>
<reference evidence="3" key="1">
    <citation type="journal article" date="2011" name="Genome Biol.">
        <title>Comparative and functional genomics provide insights into the pathogenicity of dermatophytic fungi.</title>
        <authorList>
            <person name="Burmester A."/>
            <person name="Shelest E."/>
            <person name="Gloeckner G."/>
            <person name="Heddergott C."/>
            <person name="Schindler S."/>
            <person name="Staib P."/>
            <person name="Heidel A."/>
            <person name="Felder M."/>
            <person name="Petzold A."/>
            <person name="Szafranski K."/>
            <person name="Feuermann M."/>
            <person name="Pedruzzi I."/>
            <person name="Priebe S."/>
            <person name="Groth M."/>
            <person name="Winkler R."/>
            <person name="Li W."/>
            <person name="Kniemeyer O."/>
            <person name="Schroeckh V."/>
            <person name="Hertweck C."/>
            <person name="Hube B."/>
            <person name="White T.C."/>
            <person name="Platzer M."/>
            <person name="Guthke R."/>
            <person name="Heitman J."/>
            <person name="Woestemeyer J."/>
            <person name="Zipfel P.F."/>
            <person name="Monod M."/>
            <person name="Brakhage A.A."/>
        </authorList>
    </citation>
    <scope>NUCLEOTIDE SEQUENCE [LARGE SCALE GENOMIC DNA]</scope>
    <source>
        <strain evidence="3">HKI 0517</strain>
    </source>
</reference>
<dbReference type="Proteomes" id="UP000008383">
    <property type="component" value="Unassembled WGS sequence"/>
</dbReference>
<evidence type="ECO:0008006" key="4">
    <source>
        <dbReference type="Google" id="ProtNLM"/>
    </source>
</evidence>
<evidence type="ECO:0000313" key="3">
    <source>
        <dbReference type="Proteomes" id="UP000008383"/>
    </source>
</evidence>
<dbReference type="RefSeq" id="XP_003020621.1">
    <property type="nucleotide sequence ID" value="XM_003020575.1"/>
</dbReference>
<evidence type="ECO:0000313" key="2">
    <source>
        <dbReference type="EMBL" id="EFE40003.1"/>
    </source>
</evidence>
<feature type="transmembrane region" description="Helical" evidence="1">
    <location>
        <begin position="99"/>
        <end position="118"/>
    </location>
</feature>
<evidence type="ECO:0000256" key="1">
    <source>
        <dbReference type="SAM" id="Phobius"/>
    </source>
</evidence>
<dbReference type="GeneID" id="9577320"/>
<organism evidence="2 3">
    <name type="scientific">Trichophyton verrucosum (strain HKI 0517)</name>
    <dbReference type="NCBI Taxonomy" id="663202"/>
    <lineage>
        <taxon>Eukaryota</taxon>
        <taxon>Fungi</taxon>
        <taxon>Dikarya</taxon>
        <taxon>Ascomycota</taxon>
        <taxon>Pezizomycotina</taxon>
        <taxon>Eurotiomycetes</taxon>
        <taxon>Eurotiomycetidae</taxon>
        <taxon>Onygenales</taxon>
        <taxon>Arthrodermataceae</taxon>
        <taxon>Trichophyton</taxon>
    </lineage>
</organism>
<gene>
    <name evidence="2" type="ORF">TRV_05298</name>
</gene>
<keyword evidence="3" id="KW-1185">Reference proteome</keyword>
<sequence>MKKIDGERRVADARFCIHNGKRERERALKKNLRGAREEEETEPSPSLFFFSFFSFSLFFAPLPFFPFNMTSQERGKMMLRIHQAGKGGSSSIQRDIRDIYVFLLLLFFFFPYILALIGEGVDLGVKEKR</sequence>
<proteinExistence type="predicted"/>
<keyword evidence="1" id="KW-0812">Transmembrane</keyword>
<dbReference type="EMBL" id="ACYE01000271">
    <property type="protein sequence ID" value="EFE40003.1"/>
    <property type="molecule type" value="Genomic_DNA"/>
</dbReference>
<accession>D4DDT6</accession>
<protein>
    <recommendedName>
        <fullName evidence="4">Transmembrane protein</fullName>
    </recommendedName>
</protein>
<keyword evidence="1" id="KW-1133">Transmembrane helix</keyword>
<name>D4DDT6_TRIVH</name>
<dbReference type="KEGG" id="tve:TRV_05298"/>
<dbReference type="AlphaFoldDB" id="D4DDT6"/>
<feature type="transmembrane region" description="Helical" evidence="1">
    <location>
        <begin position="47"/>
        <end position="67"/>
    </location>
</feature>
<comment type="caution">
    <text evidence="2">The sequence shown here is derived from an EMBL/GenBank/DDBJ whole genome shotgun (WGS) entry which is preliminary data.</text>
</comment>
<dbReference type="HOGENOM" id="CLU_1950374_0_0_1"/>